<dbReference type="SUPFAM" id="SSF48179">
    <property type="entry name" value="6-phosphogluconate dehydrogenase C-terminal domain-like"/>
    <property type="match status" value="1"/>
</dbReference>
<sequence>MLREKRVAFLGAGSMAESMIAGIVQKEIIPADQLYVTNNSNQMRLQQLNAKYGIQALTKDALPYGEIDLFILAMKPQGAADALGELKDKVRPDQVVISVLAGISTEFMEDHLKDGQQTIRVMPNTSSMIQESATALSPGRHTDMDSVLHVKELLSCMGKVFLIEESQMDIFTGLAGSGPAYFYYLMEHMEKAGVEKGMDENMVREIVAQTILGAAKMILSNDEAPSSLREKVTSPNGTTASGLEALRKNNGGKAISEAVYHAAKRSKELNEEMAGALVTS</sequence>
<feature type="binding site" evidence="8">
    <location>
        <begin position="73"/>
        <end position="76"/>
    </location>
    <ligand>
        <name>NADP(+)</name>
        <dbReference type="ChEBI" id="CHEBI:58349"/>
    </ligand>
</feature>
<evidence type="ECO:0000259" key="11">
    <source>
        <dbReference type="Pfam" id="PF14748"/>
    </source>
</evidence>
<evidence type="ECO:0000256" key="7">
    <source>
        <dbReference type="NCBIfam" id="TIGR00112"/>
    </source>
</evidence>
<reference evidence="12 13" key="1">
    <citation type="journal article" date="2005" name="Int. J. Syst. Evol. Microbiol.">
        <title>Bacillus cibi sp. nov., isolated from jeotgal, a traditional Korean fermented seafood.</title>
        <authorList>
            <person name="Yoon J.H."/>
            <person name="Lee C.H."/>
            <person name="Oh T.K."/>
        </authorList>
    </citation>
    <scope>NUCLEOTIDE SEQUENCE [LARGE SCALE GENOMIC DNA]</scope>
    <source>
        <strain evidence="12 13">DSM 16189</strain>
    </source>
</reference>
<protein>
    <recommendedName>
        <fullName evidence="6 7">Pyrroline-5-carboxylate reductase</fullName>
        <shortName evidence="6">P5C reductase</shortName>
        <shortName evidence="6">P5CR</shortName>
        <ecNumber evidence="6 7">1.5.1.2</ecNumber>
    </recommendedName>
    <alternativeName>
        <fullName evidence="6">PCA reductase</fullName>
    </alternativeName>
</protein>
<evidence type="ECO:0000256" key="8">
    <source>
        <dbReference type="PIRSR" id="PIRSR000193-1"/>
    </source>
</evidence>
<dbReference type="Proteomes" id="UP000028549">
    <property type="component" value="Unassembled WGS sequence"/>
</dbReference>
<evidence type="ECO:0000256" key="4">
    <source>
        <dbReference type="ARBA" id="ARBA00023002"/>
    </source>
</evidence>
<dbReference type="UniPathway" id="UPA00098">
    <property type="reaction ID" value="UER00361"/>
</dbReference>
<feature type="domain" description="Pyrroline-5-carboxylate reductase dimerisation" evidence="11">
    <location>
        <begin position="165"/>
        <end position="269"/>
    </location>
</feature>
<evidence type="ECO:0000256" key="6">
    <source>
        <dbReference type="HAMAP-Rule" id="MF_01925"/>
    </source>
</evidence>
<evidence type="ECO:0000256" key="5">
    <source>
        <dbReference type="ARBA" id="ARBA00058118"/>
    </source>
</evidence>
<gene>
    <name evidence="6" type="primary">proC</name>
    <name evidence="12" type="ORF">GS18_0207030</name>
</gene>
<accession>A0A084H184</accession>
<feature type="domain" description="Pyrroline-5-carboxylate reductase catalytic N-terminal" evidence="10">
    <location>
        <begin position="6"/>
        <end position="102"/>
    </location>
</feature>
<dbReference type="STRING" id="246786.GS18_0207030"/>
<comment type="subcellular location">
    <subcellularLocation>
        <location evidence="6">Cytoplasm</location>
    </subcellularLocation>
</comment>
<dbReference type="PANTHER" id="PTHR11645">
    <property type="entry name" value="PYRROLINE-5-CARBOXYLATE REDUCTASE"/>
    <property type="match status" value="1"/>
</dbReference>
<evidence type="ECO:0000256" key="1">
    <source>
        <dbReference type="ARBA" id="ARBA00005525"/>
    </source>
</evidence>
<evidence type="ECO:0000259" key="10">
    <source>
        <dbReference type="Pfam" id="PF03807"/>
    </source>
</evidence>
<organism evidence="12 13">
    <name type="scientific">Metabacillus indicus</name>
    <name type="common">Bacillus indicus</name>
    <dbReference type="NCBI Taxonomy" id="246786"/>
    <lineage>
        <taxon>Bacteria</taxon>
        <taxon>Bacillati</taxon>
        <taxon>Bacillota</taxon>
        <taxon>Bacilli</taxon>
        <taxon>Bacillales</taxon>
        <taxon>Bacillaceae</taxon>
        <taxon>Metabacillus</taxon>
    </lineage>
</organism>
<comment type="caution">
    <text evidence="12">The sequence shown here is derived from an EMBL/GenBank/DDBJ whole genome shotgun (WGS) entry which is preliminary data.</text>
</comment>
<keyword evidence="2 6" id="KW-0641">Proline biosynthesis</keyword>
<dbReference type="NCBIfam" id="TIGR00112">
    <property type="entry name" value="proC"/>
    <property type="match status" value="1"/>
</dbReference>
<dbReference type="EC" id="1.5.1.2" evidence="6 7"/>
<comment type="similarity">
    <text evidence="1 6">Belongs to the pyrroline-5-carboxylate reductase family.</text>
</comment>
<comment type="function">
    <text evidence="5 6">Catalyzes the reduction of 1-pyrroline-5-carboxylate (PCA) to L-proline.</text>
</comment>
<dbReference type="SUPFAM" id="SSF51735">
    <property type="entry name" value="NAD(P)-binding Rossmann-fold domains"/>
    <property type="match status" value="1"/>
</dbReference>
<dbReference type="HAMAP" id="MF_01925">
    <property type="entry name" value="P5C_reductase"/>
    <property type="match status" value="1"/>
</dbReference>
<dbReference type="InterPro" id="IPR029036">
    <property type="entry name" value="P5CR_dimer"/>
</dbReference>
<feature type="region of interest" description="Disordered" evidence="9">
    <location>
        <begin position="226"/>
        <end position="245"/>
    </location>
</feature>
<dbReference type="GO" id="GO:0004735">
    <property type="term" value="F:pyrroline-5-carboxylate reductase activity"/>
    <property type="evidence" value="ECO:0007669"/>
    <property type="project" value="UniProtKB-UniRule"/>
</dbReference>
<dbReference type="FunFam" id="1.10.3730.10:FF:000001">
    <property type="entry name" value="Pyrroline-5-carboxylate reductase"/>
    <property type="match status" value="1"/>
</dbReference>
<keyword evidence="6" id="KW-0028">Amino-acid biosynthesis</keyword>
<keyword evidence="6" id="KW-0963">Cytoplasm</keyword>
<dbReference type="InterPro" id="IPR028939">
    <property type="entry name" value="P5C_Rdtase_cat_N"/>
</dbReference>
<comment type="pathway">
    <text evidence="6">Amino-acid biosynthesis; L-proline biosynthesis; L-proline from L-glutamate 5-semialdehyde: step 1/1.</text>
</comment>
<dbReference type="InterPro" id="IPR036291">
    <property type="entry name" value="NAD(P)-bd_dom_sf"/>
</dbReference>
<dbReference type="GO" id="GO:0005737">
    <property type="term" value="C:cytoplasm"/>
    <property type="evidence" value="ECO:0007669"/>
    <property type="project" value="UniProtKB-SubCell"/>
</dbReference>
<evidence type="ECO:0000313" key="12">
    <source>
        <dbReference type="EMBL" id="KEZ53346.1"/>
    </source>
</evidence>
<dbReference type="RefSeq" id="WP_029566414.1">
    <property type="nucleotide sequence ID" value="NZ_CP176757.1"/>
</dbReference>
<dbReference type="InterPro" id="IPR008927">
    <property type="entry name" value="6-PGluconate_DH-like_C_sf"/>
</dbReference>
<dbReference type="Gene3D" id="1.10.3730.10">
    <property type="entry name" value="ProC C-terminal domain-like"/>
    <property type="match status" value="1"/>
</dbReference>
<comment type="catalytic activity">
    <reaction evidence="6">
        <text>L-proline + NAD(+) = (S)-1-pyrroline-5-carboxylate + NADH + 2 H(+)</text>
        <dbReference type="Rhea" id="RHEA:14105"/>
        <dbReference type="ChEBI" id="CHEBI:15378"/>
        <dbReference type="ChEBI" id="CHEBI:17388"/>
        <dbReference type="ChEBI" id="CHEBI:57540"/>
        <dbReference type="ChEBI" id="CHEBI:57945"/>
        <dbReference type="ChEBI" id="CHEBI:60039"/>
        <dbReference type="EC" id="1.5.1.2"/>
    </reaction>
</comment>
<name>A0A084H184_METID</name>
<keyword evidence="3 6" id="KW-0521">NADP</keyword>
<dbReference type="Pfam" id="PF14748">
    <property type="entry name" value="P5CR_dimer"/>
    <property type="match status" value="1"/>
</dbReference>
<keyword evidence="13" id="KW-1185">Reference proteome</keyword>
<keyword evidence="4 6" id="KW-0560">Oxidoreductase</keyword>
<dbReference type="InterPro" id="IPR000304">
    <property type="entry name" value="Pyrroline-COOH_reductase"/>
</dbReference>
<dbReference type="AlphaFoldDB" id="A0A084H184"/>
<evidence type="ECO:0000256" key="9">
    <source>
        <dbReference type="SAM" id="MobiDB-lite"/>
    </source>
</evidence>
<comment type="catalytic activity">
    <reaction evidence="6">
        <text>L-proline + NADP(+) = (S)-1-pyrroline-5-carboxylate + NADPH + 2 H(+)</text>
        <dbReference type="Rhea" id="RHEA:14109"/>
        <dbReference type="ChEBI" id="CHEBI:15378"/>
        <dbReference type="ChEBI" id="CHEBI:17388"/>
        <dbReference type="ChEBI" id="CHEBI:57783"/>
        <dbReference type="ChEBI" id="CHEBI:58349"/>
        <dbReference type="ChEBI" id="CHEBI:60039"/>
        <dbReference type="EC" id="1.5.1.2"/>
    </reaction>
</comment>
<dbReference type="PIRSF" id="PIRSF000193">
    <property type="entry name" value="Pyrrol-5-carb_rd"/>
    <property type="match status" value="1"/>
</dbReference>
<dbReference type="GO" id="GO:0055129">
    <property type="term" value="P:L-proline biosynthetic process"/>
    <property type="evidence" value="ECO:0007669"/>
    <property type="project" value="UniProtKB-UniRule"/>
</dbReference>
<dbReference type="Pfam" id="PF03807">
    <property type="entry name" value="F420_oxidored"/>
    <property type="match status" value="1"/>
</dbReference>
<dbReference type="Gene3D" id="3.40.50.720">
    <property type="entry name" value="NAD(P)-binding Rossmann-like Domain"/>
    <property type="match status" value="1"/>
</dbReference>
<evidence type="ECO:0000313" key="13">
    <source>
        <dbReference type="Proteomes" id="UP000028549"/>
    </source>
</evidence>
<dbReference type="PANTHER" id="PTHR11645:SF49">
    <property type="entry name" value="PYRROLINE-5-CARBOXYLATE REDUCTASE 1"/>
    <property type="match status" value="1"/>
</dbReference>
<proteinExistence type="inferred from homology"/>
<evidence type="ECO:0000256" key="3">
    <source>
        <dbReference type="ARBA" id="ARBA00022857"/>
    </source>
</evidence>
<dbReference type="OrthoDB" id="9805754at2"/>
<dbReference type="EMBL" id="JNVC02000002">
    <property type="protein sequence ID" value="KEZ53346.1"/>
    <property type="molecule type" value="Genomic_DNA"/>
</dbReference>
<evidence type="ECO:0000256" key="2">
    <source>
        <dbReference type="ARBA" id="ARBA00022650"/>
    </source>
</evidence>
<feature type="binding site" evidence="8">
    <location>
        <begin position="10"/>
        <end position="15"/>
    </location>
    <ligand>
        <name>NADP(+)</name>
        <dbReference type="ChEBI" id="CHEBI:58349"/>
    </ligand>
</feature>